<evidence type="ECO:0000313" key="1">
    <source>
        <dbReference type="EMBL" id="GFT36981.1"/>
    </source>
</evidence>
<organism evidence="1 2">
    <name type="scientific">Nephila pilipes</name>
    <name type="common">Giant wood spider</name>
    <name type="synonym">Nephila maculata</name>
    <dbReference type="NCBI Taxonomy" id="299642"/>
    <lineage>
        <taxon>Eukaryota</taxon>
        <taxon>Metazoa</taxon>
        <taxon>Ecdysozoa</taxon>
        <taxon>Arthropoda</taxon>
        <taxon>Chelicerata</taxon>
        <taxon>Arachnida</taxon>
        <taxon>Araneae</taxon>
        <taxon>Araneomorphae</taxon>
        <taxon>Entelegynae</taxon>
        <taxon>Araneoidea</taxon>
        <taxon>Nephilidae</taxon>
        <taxon>Nephila</taxon>
    </lineage>
</organism>
<gene>
    <name evidence="1" type="ORF">NPIL_91791</name>
</gene>
<dbReference type="AlphaFoldDB" id="A0A8X6NXG3"/>
<keyword evidence="2" id="KW-1185">Reference proteome</keyword>
<dbReference type="Proteomes" id="UP000887013">
    <property type="component" value="Unassembled WGS sequence"/>
</dbReference>
<name>A0A8X6NXG3_NEPPI</name>
<proteinExistence type="predicted"/>
<comment type="caution">
    <text evidence="1">The sequence shown here is derived from an EMBL/GenBank/DDBJ whole genome shotgun (WGS) entry which is preliminary data.</text>
</comment>
<dbReference type="EMBL" id="BMAW01014000">
    <property type="protein sequence ID" value="GFT36981.1"/>
    <property type="molecule type" value="Genomic_DNA"/>
</dbReference>
<sequence>MHINAFRDHKSKPYLQTNCIEKSQPTKRNRFPLNAVTPCAATLFFMLSQSTQIAQLASFSMAMSKAYVENCVHLIEESGFQTIFTEGLFSSTVAGQCFRTGRYSF</sequence>
<accession>A0A8X6NXG3</accession>
<reference evidence="1" key="1">
    <citation type="submission" date="2020-08" db="EMBL/GenBank/DDBJ databases">
        <title>Multicomponent nature underlies the extraordinary mechanical properties of spider dragline silk.</title>
        <authorList>
            <person name="Kono N."/>
            <person name="Nakamura H."/>
            <person name="Mori M."/>
            <person name="Yoshida Y."/>
            <person name="Ohtoshi R."/>
            <person name="Malay A.D."/>
            <person name="Moran D.A.P."/>
            <person name="Tomita M."/>
            <person name="Numata K."/>
            <person name="Arakawa K."/>
        </authorList>
    </citation>
    <scope>NUCLEOTIDE SEQUENCE</scope>
</reference>
<protein>
    <submittedName>
        <fullName evidence="1">Uncharacterized protein</fullName>
    </submittedName>
</protein>
<evidence type="ECO:0000313" key="2">
    <source>
        <dbReference type="Proteomes" id="UP000887013"/>
    </source>
</evidence>